<gene>
    <name evidence="1" type="ORF">ACX27_26695</name>
</gene>
<evidence type="ECO:0008006" key="3">
    <source>
        <dbReference type="Google" id="ProtNLM"/>
    </source>
</evidence>
<dbReference type="OrthoDB" id="9815939at2"/>
<organism evidence="1 2">
    <name type="scientific">Nostoc piscinale CENA21</name>
    <dbReference type="NCBI Taxonomy" id="224013"/>
    <lineage>
        <taxon>Bacteria</taxon>
        <taxon>Bacillati</taxon>
        <taxon>Cyanobacteriota</taxon>
        <taxon>Cyanophyceae</taxon>
        <taxon>Nostocales</taxon>
        <taxon>Nostocaceae</taxon>
        <taxon>Nostoc</taxon>
    </lineage>
</organism>
<dbReference type="RefSeq" id="WP_062296946.1">
    <property type="nucleotide sequence ID" value="NZ_CP012036.1"/>
</dbReference>
<evidence type="ECO:0000313" key="2">
    <source>
        <dbReference type="Proteomes" id="UP000062645"/>
    </source>
</evidence>
<reference evidence="2" key="1">
    <citation type="submission" date="2015-07" db="EMBL/GenBank/DDBJ databases">
        <title>Genome Of Nitrogen-Fixing Cyanobacterium Nostoc piscinale CENA21 From Solimoes/Amazon River Floodplain Sediments And Comparative Genomics To Uncover Biosynthetic Natural Products Potential.</title>
        <authorList>
            <person name="Leao T.F."/>
            <person name="Leao P.N."/>
            <person name="Guimaraes P.I."/>
            <person name="de Melo A.G.C."/>
            <person name="Ramos R.T.J."/>
            <person name="Silva A."/>
            <person name="Fiore M.F."/>
            <person name="Schneider M.P.C."/>
        </authorList>
    </citation>
    <scope>NUCLEOTIDE SEQUENCE [LARGE SCALE GENOMIC DNA]</scope>
    <source>
        <strain evidence="2">CENA21</strain>
    </source>
</reference>
<proteinExistence type="predicted"/>
<dbReference type="PATRIC" id="fig|224013.5.peg.6395"/>
<name>A0A0M3V6K9_9NOSO</name>
<keyword evidence="2" id="KW-1185">Reference proteome</keyword>
<dbReference type="EMBL" id="CP012036">
    <property type="protein sequence ID" value="ALF55617.1"/>
    <property type="molecule type" value="Genomic_DNA"/>
</dbReference>
<evidence type="ECO:0000313" key="1">
    <source>
        <dbReference type="EMBL" id="ALF55617.1"/>
    </source>
</evidence>
<dbReference type="AlphaFoldDB" id="A0A0M3V6K9"/>
<sequence length="133" mass="15124">MSTVPLKQGDTLVKLANDILDDYRAWREFAQINKIDIFDDLPIGENIRIPDREELKKILDEEQARVIASTEKDVKARLTQIAADREVQSIAKVLGVDTTKLIEDLDLKSIAEANLPRLSNNVDQVWQLISWIA</sequence>
<reference evidence="1 2" key="2">
    <citation type="journal article" date="2016" name="Genome Announc.">
        <title>Draft Genome Sequence of the N2-Fixing Cyanobacterium Nostoc piscinale CENA21, Isolated from the Brazilian Amazon Floodplain.</title>
        <authorList>
            <person name="Leao T."/>
            <person name="Guimaraes P.I."/>
            <person name="de Melo A.G."/>
            <person name="Ramos R.T."/>
            <person name="Leao P.N."/>
            <person name="Silva A."/>
            <person name="Fiore M.F."/>
            <person name="Schneider M.P."/>
        </authorList>
    </citation>
    <scope>NUCLEOTIDE SEQUENCE [LARGE SCALE GENOMIC DNA]</scope>
    <source>
        <strain evidence="1 2">CENA21</strain>
    </source>
</reference>
<protein>
    <recommendedName>
        <fullName evidence="3">LysM domain-containing protein</fullName>
    </recommendedName>
</protein>
<accession>A0A0M3V6K9</accession>
<dbReference type="Proteomes" id="UP000062645">
    <property type="component" value="Chromosome"/>
</dbReference>
<dbReference type="STRING" id="224013.ACX27_26695"/>
<dbReference type="KEGG" id="npz:ACX27_26695"/>